<feature type="transmembrane region" description="Helical" evidence="14">
    <location>
        <begin position="260"/>
        <end position="280"/>
    </location>
</feature>
<dbReference type="GO" id="GO:0016887">
    <property type="term" value="F:ATP hydrolysis activity"/>
    <property type="evidence" value="ECO:0007669"/>
    <property type="project" value="InterPro"/>
</dbReference>
<evidence type="ECO:0000256" key="8">
    <source>
        <dbReference type="ARBA" id="ARBA00022840"/>
    </source>
</evidence>
<evidence type="ECO:0000256" key="14">
    <source>
        <dbReference type="RuleBase" id="RU361146"/>
    </source>
</evidence>
<dbReference type="CDD" id="cd02083">
    <property type="entry name" value="P-type_ATPase_SERCA"/>
    <property type="match status" value="1"/>
</dbReference>
<keyword evidence="5 14" id="KW-0812">Transmembrane</keyword>
<dbReference type="InterPro" id="IPR001757">
    <property type="entry name" value="P_typ_ATPase"/>
</dbReference>
<dbReference type="SUPFAM" id="SSF81660">
    <property type="entry name" value="Metal cation-transporting ATPase, ATP-binding domain N"/>
    <property type="match status" value="1"/>
</dbReference>
<dbReference type="FunFam" id="1.20.1110.10:FF:000065">
    <property type="entry name" value="Sarcoplasmic/endoplasmic reticulum calcium ATPase 1"/>
    <property type="match status" value="2"/>
</dbReference>
<evidence type="ECO:0000256" key="2">
    <source>
        <dbReference type="ARBA" id="ARBA00022448"/>
    </source>
</evidence>
<dbReference type="InterPro" id="IPR023214">
    <property type="entry name" value="HAD_sf"/>
</dbReference>
<accession>A0A194S8U7</accession>
<dbReference type="NCBIfam" id="TIGR01116">
    <property type="entry name" value="ATPase-IIA1_Ca"/>
    <property type="match status" value="1"/>
</dbReference>
<proteinExistence type="inferred from homology"/>
<keyword evidence="9" id="KW-0460">Magnesium</keyword>
<feature type="transmembrane region" description="Helical" evidence="14">
    <location>
        <begin position="292"/>
        <end position="318"/>
    </location>
</feature>
<feature type="transmembrane region" description="Helical" evidence="14">
    <location>
        <begin position="827"/>
        <end position="848"/>
    </location>
</feature>
<dbReference type="InterPro" id="IPR036412">
    <property type="entry name" value="HAD-like_sf"/>
</dbReference>
<comment type="catalytic activity">
    <reaction evidence="14">
        <text>Ca(2+)(in) + ATP + H2O = Ca(2+)(out) + ADP + phosphate + H(+)</text>
        <dbReference type="Rhea" id="RHEA:18105"/>
        <dbReference type="ChEBI" id="CHEBI:15377"/>
        <dbReference type="ChEBI" id="CHEBI:15378"/>
        <dbReference type="ChEBI" id="CHEBI:29108"/>
        <dbReference type="ChEBI" id="CHEBI:30616"/>
        <dbReference type="ChEBI" id="CHEBI:43474"/>
        <dbReference type="ChEBI" id="CHEBI:456216"/>
        <dbReference type="EC" id="7.2.2.10"/>
    </reaction>
</comment>
<dbReference type="FunFam" id="3.40.1110.10:FF:000003">
    <property type="entry name" value="Calcium-transporting ATPase"/>
    <property type="match status" value="1"/>
</dbReference>
<gene>
    <name evidence="16" type="ORF">RHOBADRAFT_48315</name>
</gene>
<evidence type="ECO:0000259" key="15">
    <source>
        <dbReference type="SMART" id="SM00831"/>
    </source>
</evidence>
<dbReference type="InterPro" id="IPR059000">
    <property type="entry name" value="ATPase_P-type_domA"/>
</dbReference>
<dbReference type="GO" id="GO:0005388">
    <property type="term" value="F:P-type calcium transporter activity"/>
    <property type="evidence" value="ECO:0007669"/>
    <property type="project" value="UniProtKB-EC"/>
</dbReference>
<dbReference type="InterPro" id="IPR044492">
    <property type="entry name" value="P_typ_ATPase_HD_dom"/>
</dbReference>
<keyword evidence="4 14" id="KW-0109">Calcium transport</keyword>
<evidence type="ECO:0000256" key="13">
    <source>
        <dbReference type="ARBA" id="ARBA00023136"/>
    </source>
</evidence>
<dbReference type="FunFam" id="3.40.50.1000:FF:000083">
    <property type="entry name" value="Sodium/potassium-transporting ATPase subunit alpha"/>
    <property type="match status" value="1"/>
</dbReference>
<comment type="subcellular location">
    <subcellularLocation>
        <location evidence="1 14">Membrane</location>
        <topology evidence="1 14">Multi-pass membrane protein</topology>
    </subcellularLocation>
</comment>
<evidence type="ECO:0000256" key="6">
    <source>
        <dbReference type="ARBA" id="ARBA00022741"/>
    </source>
</evidence>
<dbReference type="OrthoDB" id="3352408at2759"/>
<dbReference type="NCBIfam" id="TIGR01494">
    <property type="entry name" value="ATPase_P-type"/>
    <property type="match status" value="2"/>
</dbReference>
<keyword evidence="10" id="KW-1278">Translocase</keyword>
<keyword evidence="17" id="KW-1185">Reference proteome</keyword>
<evidence type="ECO:0000256" key="3">
    <source>
        <dbReference type="ARBA" id="ARBA00022553"/>
    </source>
</evidence>
<keyword evidence="8 14" id="KW-0067">ATP-binding</keyword>
<feature type="domain" description="Cation-transporting P-type ATPase N-terminal" evidence="15">
    <location>
        <begin position="5"/>
        <end position="79"/>
    </location>
</feature>
<dbReference type="SUPFAM" id="SSF56784">
    <property type="entry name" value="HAD-like"/>
    <property type="match status" value="1"/>
</dbReference>
<dbReference type="PROSITE" id="PS00154">
    <property type="entry name" value="ATPASE_E1_E2"/>
    <property type="match status" value="1"/>
</dbReference>
<evidence type="ECO:0000256" key="5">
    <source>
        <dbReference type="ARBA" id="ARBA00022692"/>
    </source>
</evidence>
<dbReference type="InterPro" id="IPR008250">
    <property type="entry name" value="ATPase_P-typ_transduc_dom_A_sf"/>
</dbReference>
<keyword evidence="7 14" id="KW-0106">Calcium</keyword>
<dbReference type="SFLD" id="SFLDG00002">
    <property type="entry name" value="C1.7:_P-type_atpase_like"/>
    <property type="match status" value="1"/>
</dbReference>
<dbReference type="InterPro" id="IPR005782">
    <property type="entry name" value="P-type_ATPase_IIA"/>
</dbReference>
<dbReference type="Gene3D" id="1.20.1110.10">
    <property type="entry name" value="Calcium-transporting ATPase, transmembrane domain"/>
    <property type="match status" value="1"/>
</dbReference>
<dbReference type="GO" id="GO:0005524">
    <property type="term" value="F:ATP binding"/>
    <property type="evidence" value="ECO:0007669"/>
    <property type="project" value="UniProtKB-KW"/>
</dbReference>
<dbReference type="InterPro" id="IPR018303">
    <property type="entry name" value="ATPase_P-typ_P_site"/>
</dbReference>
<evidence type="ECO:0000313" key="17">
    <source>
        <dbReference type="Proteomes" id="UP000053890"/>
    </source>
</evidence>
<evidence type="ECO:0000313" key="16">
    <source>
        <dbReference type="EMBL" id="KPV75831.1"/>
    </source>
</evidence>
<evidence type="ECO:0000256" key="11">
    <source>
        <dbReference type="ARBA" id="ARBA00022989"/>
    </source>
</evidence>
<keyword evidence="12 14" id="KW-0406">Ion transport</keyword>
<dbReference type="SUPFAM" id="SSF81665">
    <property type="entry name" value="Calcium ATPase, transmembrane domain M"/>
    <property type="match status" value="1"/>
</dbReference>
<dbReference type="Gene3D" id="3.40.50.1000">
    <property type="entry name" value="HAD superfamily/HAD-like"/>
    <property type="match status" value="1"/>
</dbReference>
<dbReference type="InterPro" id="IPR023299">
    <property type="entry name" value="ATPase_P-typ_cyto_dom_N"/>
</dbReference>
<dbReference type="RefSeq" id="XP_018271880.1">
    <property type="nucleotide sequence ID" value="XM_018415123.1"/>
</dbReference>
<dbReference type="SMART" id="SM00831">
    <property type="entry name" value="Cation_ATPase_N"/>
    <property type="match status" value="1"/>
</dbReference>
<feature type="transmembrane region" description="Helical" evidence="14">
    <location>
        <begin position="87"/>
        <end position="106"/>
    </location>
</feature>
<dbReference type="SFLD" id="SFLDS00003">
    <property type="entry name" value="Haloacid_Dehalogenase"/>
    <property type="match status" value="1"/>
</dbReference>
<dbReference type="PANTHER" id="PTHR42861">
    <property type="entry name" value="CALCIUM-TRANSPORTING ATPASE"/>
    <property type="match status" value="1"/>
</dbReference>
<feature type="transmembrane region" description="Helical" evidence="14">
    <location>
        <begin position="922"/>
        <end position="943"/>
    </location>
</feature>
<dbReference type="SFLD" id="SFLDF00027">
    <property type="entry name" value="p-type_atpase"/>
    <property type="match status" value="1"/>
</dbReference>
<evidence type="ECO:0000256" key="10">
    <source>
        <dbReference type="ARBA" id="ARBA00022967"/>
    </source>
</evidence>
<dbReference type="GO" id="GO:0016020">
    <property type="term" value="C:membrane"/>
    <property type="evidence" value="ECO:0007669"/>
    <property type="project" value="UniProtKB-SubCell"/>
</dbReference>
<dbReference type="STRING" id="578459.A0A194S8U7"/>
<dbReference type="Pfam" id="PF00122">
    <property type="entry name" value="E1-E2_ATPase"/>
    <property type="match status" value="1"/>
</dbReference>
<organism evidence="16 17">
    <name type="scientific">Rhodotorula graminis (strain WP1)</name>
    <dbReference type="NCBI Taxonomy" id="578459"/>
    <lineage>
        <taxon>Eukaryota</taxon>
        <taxon>Fungi</taxon>
        <taxon>Dikarya</taxon>
        <taxon>Basidiomycota</taxon>
        <taxon>Pucciniomycotina</taxon>
        <taxon>Microbotryomycetes</taxon>
        <taxon>Sporidiobolales</taxon>
        <taxon>Sporidiobolaceae</taxon>
        <taxon>Rhodotorula</taxon>
    </lineage>
</organism>
<dbReference type="EMBL" id="KQ474077">
    <property type="protein sequence ID" value="KPV75831.1"/>
    <property type="molecule type" value="Genomic_DNA"/>
</dbReference>
<evidence type="ECO:0000256" key="12">
    <source>
        <dbReference type="ARBA" id="ARBA00023065"/>
    </source>
</evidence>
<evidence type="ECO:0000256" key="9">
    <source>
        <dbReference type="ARBA" id="ARBA00022842"/>
    </source>
</evidence>
<sequence length="994" mass="107407">MATKLAHTKTADELLREFHVEPERGLTSKQVDDNQRKFGKNVLPQEDSAPLWKLILEQFKDQLVLILLASAGVSLVLAFFEEGDDKATAYVEPVVILAILVANAWVGVAQETSAEKAIEALMEYSPDEAKVIRDGRTAKVHAVELVPGDLISLAVGDKVPADARVLSISSASFTVDQALLTGESQSVSKSTDVVADEHAVKQDMTNLLFSGTTVVSGKCLALVVATGVETAIGDIHSSITSQIGQKTPLKVKVDEFSDQLAKVIAVICILVWLINWRNFFDPSHGSVLKGSIFYFKIAVSLAVAAIPEGLPAVITTCLSLGASRMARKNAIVRSLPSVETLGATNVICSDKTGTLTTNQMSVSNFAIVENGTVEEFQVEGTTYAPTGNVLSNGKVVDAQTFSRPAFKRLAQIASLCNDAKIAYSDDNGSYACVGEPTEGALRTLAEKIGLTDAANQLASLAPAARVGAVNSEIEARFSRLLTFEFSRDRKSMSVLVREKEATTAALYVKGAPESVLDRCEFIQTSSGREPLTAALRADLDRAILAYGSRGLRALALAYVDDVDSDAAHYKVDSPTKYVGFEQRMVFAGLVGMLDPPRPEVRGAIAKCKTAGVRVIVITGDNKSTAETIARDIGVFGKQEDLAGKSFTGREFDALDEQGKVKAVLDASLFSRTEPGHKLKIVELLQSQGLVCAMSGDGVNDASAIRRADIGIAMGSGTDIAKLSSDLVLADDNFATIEMAIEEGRAIYENTKQFIRYLISSNIGEVVSIFLTVLLGMPEALLSIQLLWTNLITDGLPATALGFNPPDHQIMRRPPRSSKEPLISGWLFVRYLIIGTYVGAATVFGYAWWFMFYEGGPQISWYQLTHFHSCAESFPSIGCSMFTNEMAKRATTISLSILVVIEMFNALNSLAENESLLTLPPWSNLYLCGAIALSMVLHFAILYVPFLQTLFQVMPLNVAEWKAVVLISFPVIIIDEVLKVITNTVISPPTKLKQE</sequence>
<dbReference type="AlphaFoldDB" id="A0A194S8U7"/>
<evidence type="ECO:0000256" key="7">
    <source>
        <dbReference type="ARBA" id="ARBA00022837"/>
    </source>
</evidence>
<evidence type="ECO:0000256" key="4">
    <source>
        <dbReference type="ARBA" id="ARBA00022568"/>
    </source>
</evidence>
<comment type="similarity">
    <text evidence="14">Belongs to the cation transport ATPase (P-type) (TC 3.A.3) family.</text>
</comment>
<keyword evidence="13 14" id="KW-0472">Membrane</keyword>
<feature type="transmembrane region" description="Helical" evidence="14">
    <location>
        <begin position="765"/>
        <end position="787"/>
    </location>
</feature>
<dbReference type="InterPro" id="IPR004014">
    <property type="entry name" value="ATPase_P-typ_cation-transptr_N"/>
</dbReference>
<dbReference type="InterPro" id="IPR023298">
    <property type="entry name" value="ATPase_P-typ_TM_dom_sf"/>
</dbReference>
<dbReference type="InterPro" id="IPR006068">
    <property type="entry name" value="ATPase_P-typ_cation-transptr_C"/>
</dbReference>
<comment type="function">
    <text evidence="14">Catalyzes the hydrolysis of ATP coupled with the transport of calcium.</text>
</comment>
<keyword evidence="6 14" id="KW-0547">Nucleotide-binding</keyword>
<dbReference type="EC" id="7.2.2.10" evidence="14"/>
<dbReference type="GeneID" id="28975571"/>
<dbReference type="PRINTS" id="PR00119">
    <property type="entry name" value="CATATPASE"/>
</dbReference>
<dbReference type="Pfam" id="PF00690">
    <property type="entry name" value="Cation_ATPase_N"/>
    <property type="match status" value="1"/>
</dbReference>
<feature type="transmembrane region" description="Helical" evidence="14">
    <location>
        <begin position="63"/>
        <end position="81"/>
    </location>
</feature>
<evidence type="ECO:0000256" key="1">
    <source>
        <dbReference type="ARBA" id="ARBA00004141"/>
    </source>
</evidence>
<dbReference type="Pfam" id="PF00689">
    <property type="entry name" value="Cation_ATPase_C"/>
    <property type="match status" value="1"/>
</dbReference>
<dbReference type="Pfam" id="PF13246">
    <property type="entry name" value="Cation_ATPase"/>
    <property type="match status" value="1"/>
</dbReference>
<dbReference type="FunFam" id="2.70.150.10:FF:000014">
    <property type="entry name" value="Calcium-transporting ATPase, putative"/>
    <property type="match status" value="1"/>
</dbReference>
<comment type="caution">
    <text evidence="14">Lacks conserved residue(s) required for the propagation of feature annotation.</text>
</comment>
<dbReference type="Proteomes" id="UP000053890">
    <property type="component" value="Unassembled WGS sequence"/>
</dbReference>
<feature type="transmembrane region" description="Helical" evidence="14">
    <location>
        <begin position="889"/>
        <end position="910"/>
    </location>
</feature>
<dbReference type="SUPFAM" id="SSF81653">
    <property type="entry name" value="Calcium ATPase, transduction domain A"/>
    <property type="match status" value="1"/>
</dbReference>
<dbReference type="OMA" id="PLWNNMM"/>
<dbReference type="Gene3D" id="3.40.1110.10">
    <property type="entry name" value="Calcium-transporting ATPase, cytoplasmic domain N"/>
    <property type="match status" value="1"/>
</dbReference>
<keyword evidence="11 14" id="KW-1133">Transmembrane helix</keyword>
<reference evidence="16 17" key="1">
    <citation type="journal article" date="2015" name="Front. Microbiol.">
        <title>Genome sequence of the plant growth promoting endophytic yeast Rhodotorula graminis WP1.</title>
        <authorList>
            <person name="Firrincieli A."/>
            <person name="Otillar R."/>
            <person name="Salamov A."/>
            <person name="Schmutz J."/>
            <person name="Khan Z."/>
            <person name="Redman R.S."/>
            <person name="Fleck N.D."/>
            <person name="Lindquist E."/>
            <person name="Grigoriev I.V."/>
            <person name="Doty S.L."/>
        </authorList>
    </citation>
    <scope>NUCLEOTIDE SEQUENCE [LARGE SCALE GENOMIC DNA]</scope>
    <source>
        <strain evidence="16 17">WP1</strain>
    </source>
</reference>
<name>A0A194S8U7_RHOGW</name>
<protein>
    <recommendedName>
        <fullName evidence="14">Calcium-transporting ATPase</fullName>
        <ecNumber evidence="14">7.2.2.10</ecNumber>
    </recommendedName>
</protein>
<keyword evidence="2 14" id="KW-0813">Transport</keyword>
<keyword evidence="3" id="KW-0597">Phosphoprotein</keyword>
<dbReference type="Gene3D" id="2.70.150.10">
    <property type="entry name" value="Calcium-transporting ATPase, cytoplasmic transduction domain A"/>
    <property type="match status" value="1"/>
</dbReference>
<dbReference type="FunFam" id="3.40.50.1000:FF:000001">
    <property type="entry name" value="Phospholipid-transporting ATPase IC"/>
    <property type="match status" value="1"/>
</dbReference>